<evidence type="ECO:0000256" key="1">
    <source>
        <dbReference type="ARBA" id="ARBA00004651"/>
    </source>
</evidence>
<evidence type="ECO:0000256" key="4">
    <source>
        <dbReference type="ARBA" id="ARBA00022989"/>
    </source>
</evidence>
<accession>A0ABV5YPS3</accession>
<gene>
    <name evidence="10" type="ORF">ACFFNX_33265</name>
</gene>
<dbReference type="InterPro" id="IPR050250">
    <property type="entry name" value="Macrolide_Exporter_MacB"/>
</dbReference>
<feature type="domain" description="ABC3 transporter permease C-terminal" evidence="8">
    <location>
        <begin position="258"/>
        <end position="378"/>
    </location>
</feature>
<keyword evidence="4 7" id="KW-1133">Transmembrane helix</keyword>
<evidence type="ECO:0000259" key="8">
    <source>
        <dbReference type="Pfam" id="PF02687"/>
    </source>
</evidence>
<feature type="transmembrane region" description="Helical" evidence="7">
    <location>
        <begin position="794"/>
        <end position="815"/>
    </location>
</feature>
<keyword evidence="3 7" id="KW-0812">Transmembrane</keyword>
<evidence type="ECO:0000256" key="2">
    <source>
        <dbReference type="ARBA" id="ARBA00022475"/>
    </source>
</evidence>
<evidence type="ECO:0000256" key="7">
    <source>
        <dbReference type="SAM" id="Phobius"/>
    </source>
</evidence>
<dbReference type="EMBL" id="JBHLZP010000338">
    <property type="protein sequence ID" value="MFB9837053.1"/>
    <property type="molecule type" value="Genomic_DNA"/>
</dbReference>
<proteinExistence type="inferred from homology"/>
<keyword evidence="2" id="KW-1003">Cell membrane</keyword>
<evidence type="ECO:0000259" key="9">
    <source>
        <dbReference type="Pfam" id="PF12704"/>
    </source>
</evidence>
<protein>
    <submittedName>
        <fullName evidence="10">ABC transporter permease</fullName>
    </submittedName>
</protein>
<organism evidence="10 11">
    <name type="scientific">Actinoallomurus acaciae</name>
    <dbReference type="NCBI Taxonomy" id="502577"/>
    <lineage>
        <taxon>Bacteria</taxon>
        <taxon>Bacillati</taxon>
        <taxon>Actinomycetota</taxon>
        <taxon>Actinomycetes</taxon>
        <taxon>Streptosporangiales</taxon>
        <taxon>Thermomonosporaceae</taxon>
        <taxon>Actinoallomurus</taxon>
    </lineage>
</organism>
<feature type="domain" description="MacB-like periplasmic core" evidence="9">
    <location>
        <begin position="482"/>
        <end position="672"/>
    </location>
</feature>
<evidence type="ECO:0000313" key="10">
    <source>
        <dbReference type="EMBL" id="MFB9837053.1"/>
    </source>
</evidence>
<feature type="transmembrane region" description="Helical" evidence="7">
    <location>
        <begin position="425"/>
        <end position="448"/>
    </location>
</feature>
<keyword evidence="11" id="KW-1185">Reference proteome</keyword>
<dbReference type="RefSeq" id="WP_378209836.1">
    <property type="nucleotide sequence ID" value="NZ_JBHLZP010000338.1"/>
</dbReference>
<feature type="domain" description="ABC3 transporter permease C-terminal" evidence="8">
    <location>
        <begin position="711"/>
        <end position="824"/>
    </location>
</feature>
<sequence>MLKTTLAGLRAHLVRLILTALAITLGVGFVSGTFVLTDTMRAGFDQQFTVSADKVSVAVRPKGGDDTVPAALLSRIRGVPGVQDAQGLVRGTAPLVGKDGKVFGDSGTAGVSVSTGALQRYQIRSGRPPAGPGAVVLDTRTAQRNGYKVGDTVSVLDRQGRPRSFTVSGLVDFGVDQEVGYRGAVGFTAATAAAMTGEHDYTEIDVKAAPGTSDAALRDAVARAAGGSYDVLTSAQLADRLSKSSGLSTGDLTAFFLAFAIVALFVAALVIYNTFNILIAQRTREMALLRCVGATRAQVFRGVLAEAAIVGLVASALGVLTGVGLGAGGATLFGSVDNSSSAPVTVSVTPVVVGLVVGLAITLVSALLPARAATRVPPVAALRTQAEGPVKGRAGIVRMVLGSLITLAGLGVVALALLSKAGEGPFLMVLAGSMVIFLGVIVLSPFIVGRLSGVVGWLPARLLGVPGRLARENAGRNPKRAAITTIALTVGVTLMTTFSVALASSQATTTAQLAEQFPVDYQLTTAGDRLIPRRAAATLRTKPQLGDVIEVRNVDDARVDGRDAGVGTVSGHALGRSIKPKLVAGSITDLAPGSVALHEDTAKTIGVGMGRQVTLTRGAQRLPLRVVAIFSGQTPIPDTTINESDFDRTFGARDDSAIYVMAKKGVSTDVSRQVINDATKAYPMVKVGSLADVKAEFTKAFNQLFLLVGALLGLAIIISLIGIANTLTLSVFERTRESALLRALGLARSGLRWMLSLEAVIMAVIGALLGVVLGAGFGWAAISAVADGAVLGFPVLRVVAFVLVAGLAGLIAALVPSRRAARASIVASLAGD</sequence>
<feature type="domain" description="MacB-like periplasmic core" evidence="9">
    <location>
        <begin position="17"/>
        <end position="223"/>
    </location>
</feature>
<feature type="transmembrane region" description="Helical" evidence="7">
    <location>
        <begin position="753"/>
        <end position="782"/>
    </location>
</feature>
<keyword evidence="5 7" id="KW-0472">Membrane</keyword>
<reference evidence="10 11" key="1">
    <citation type="submission" date="2024-09" db="EMBL/GenBank/DDBJ databases">
        <authorList>
            <person name="Sun Q."/>
            <person name="Mori K."/>
        </authorList>
    </citation>
    <scope>NUCLEOTIDE SEQUENCE [LARGE SCALE GENOMIC DNA]</scope>
    <source>
        <strain evidence="10 11">TBRC 0563</strain>
    </source>
</reference>
<comment type="subcellular location">
    <subcellularLocation>
        <location evidence="1">Cell membrane</location>
        <topology evidence="1">Multi-pass membrane protein</topology>
    </subcellularLocation>
</comment>
<evidence type="ECO:0000313" key="11">
    <source>
        <dbReference type="Proteomes" id="UP001589627"/>
    </source>
</evidence>
<evidence type="ECO:0000256" key="5">
    <source>
        <dbReference type="ARBA" id="ARBA00023136"/>
    </source>
</evidence>
<dbReference type="PANTHER" id="PTHR30572:SF4">
    <property type="entry name" value="ABC TRANSPORTER PERMEASE YTRF"/>
    <property type="match status" value="1"/>
</dbReference>
<evidence type="ECO:0000256" key="6">
    <source>
        <dbReference type="ARBA" id="ARBA00038076"/>
    </source>
</evidence>
<feature type="transmembrane region" description="Helical" evidence="7">
    <location>
        <begin position="399"/>
        <end position="419"/>
    </location>
</feature>
<feature type="transmembrane region" description="Helical" evidence="7">
    <location>
        <begin position="481"/>
        <end position="503"/>
    </location>
</feature>
<feature type="transmembrane region" description="Helical" evidence="7">
    <location>
        <begin position="252"/>
        <end position="278"/>
    </location>
</feature>
<dbReference type="Pfam" id="PF02687">
    <property type="entry name" value="FtsX"/>
    <property type="match status" value="2"/>
</dbReference>
<comment type="caution">
    <text evidence="10">The sequence shown here is derived from an EMBL/GenBank/DDBJ whole genome shotgun (WGS) entry which is preliminary data.</text>
</comment>
<dbReference type="PANTHER" id="PTHR30572">
    <property type="entry name" value="MEMBRANE COMPONENT OF TRANSPORTER-RELATED"/>
    <property type="match status" value="1"/>
</dbReference>
<dbReference type="Pfam" id="PF12704">
    <property type="entry name" value="MacB_PCD"/>
    <property type="match status" value="2"/>
</dbReference>
<feature type="transmembrane region" description="Helical" evidence="7">
    <location>
        <begin position="704"/>
        <end position="732"/>
    </location>
</feature>
<feature type="transmembrane region" description="Helical" evidence="7">
    <location>
        <begin position="299"/>
        <end position="327"/>
    </location>
</feature>
<dbReference type="Proteomes" id="UP001589627">
    <property type="component" value="Unassembled WGS sequence"/>
</dbReference>
<dbReference type="InterPro" id="IPR003838">
    <property type="entry name" value="ABC3_permease_C"/>
</dbReference>
<name>A0ABV5YPS3_9ACTN</name>
<evidence type="ECO:0000256" key="3">
    <source>
        <dbReference type="ARBA" id="ARBA00022692"/>
    </source>
</evidence>
<comment type="similarity">
    <text evidence="6">Belongs to the ABC-4 integral membrane protein family.</text>
</comment>
<feature type="transmembrane region" description="Helical" evidence="7">
    <location>
        <begin position="12"/>
        <end position="36"/>
    </location>
</feature>
<feature type="transmembrane region" description="Helical" evidence="7">
    <location>
        <begin position="347"/>
        <end position="368"/>
    </location>
</feature>
<dbReference type="InterPro" id="IPR025857">
    <property type="entry name" value="MacB_PCD"/>
</dbReference>